<comment type="caution">
    <text evidence="6">The sequence shown here is derived from an EMBL/GenBank/DDBJ whole genome shotgun (WGS) entry which is preliminary data.</text>
</comment>
<accession>A0A0G0XCB8</accession>
<name>A0A0G0XCB8_UNCKA</name>
<evidence type="ECO:0000256" key="2">
    <source>
        <dbReference type="ARBA" id="ARBA00022723"/>
    </source>
</evidence>
<evidence type="ECO:0008006" key="8">
    <source>
        <dbReference type="Google" id="ProtNLM"/>
    </source>
</evidence>
<keyword evidence="1" id="KW-0813">Transport</keyword>
<organism evidence="6 7">
    <name type="scientific">candidate division WWE3 bacterium GW2011_GWA1_41_8</name>
    <dbReference type="NCBI Taxonomy" id="1619103"/>
    <lineage>
        <taxon>Bacteria</taxon>
        <taxon>Katanobacteria</taxon>
    </lineage>
</organism>
<evidence type="ECO:0000313" key="7">
    <source>
        <dbReference type="Proteomes" id="UP000034920"/>
    </source>
</evidence>
<dbReference type="PANTHER" id="PTHR36923:SF3">
    <property type="entry name" value="FERREDOXIN"/>
    <property type="match status" value="1"/>
</dbReference>
<dbReference type="Proteomes" id="UP000034920">
    <property type="component" value="Unassembled WGS sequence"/>
</dbReference>
<dbReference type="AlphaFoldDB" id="A0A0G0XCB8"/>
<dbReference type="SUPFAM" id="SSF54862">
    <property type="entry name" value="4Fe-4S ferredoxins"/>
    <property type="match status" value="1"/>
</dbReference>
<keyword evidence="4" id="KW-0408">Iron</keyword>
<proteinExistence type="predicted"/>
<dbReference type="EMBL" id="LCCA01000006">
    <property type="protein sequence ID" value="KKS22530.1"/>
    <property type="molecule type" value="Genomic_DNA"/>
</dbReference>
<dbReference type="GO" id="GO:0051536">
    <property type="term" value="F:iron-sulfur cluster binding"/>
    <property type="evidence" value="ECO:0007669"/>
    <property type="project" value="UniProtKB-KW"/>
</dbReference>
<dbReference type="PANTHER" id="PTHR36923">
    <property type="entry name" value="FERREDOXIN"/>
    <property type="match status" value="1"/>
</dbReference>
<dbReference type="GO" id="GO:0046872">
    <property type="term" value="F:metal ion binding"/>
    <property type="evidence" value="ECO:0007669"/>
    <property type="project" value="UniProtKB-KW"/>
</dbReference>
<dbReference type="STRING" id="1619103.UU80_C0006G0056"/>
<sequence length="81" mass="8758">MPDTPKKKIHKIVVVRSLCIGAGTCVVVSPDGFDLDEKDIAVVKPGAEKLDDDQLIMAAQSCPTAAIFLYDEDGNQIFPRV</sequence>
<reference evidence="6 7" key="1">
    <citation type="journal article" date="2015" name="Nature">
        <title>rRNA introns, odd ribosomes, and small enigmatic genomes across a large radiation of phyla.</title>
        <authorList>
            <person name="Brown C.T."/>
            <person name="Hug L.A."/>
            <person name="Thomas B.C."/>
            <person name="Sharon I."/>
            <person name="Castelle C.J."/>
            <person name="Singh A."/>
            <person name="Wilkins M.J."/>
            <person name="Williams K.H."/>
            <person name="Banfield J.F."/>
        </authorList>
    </citation>
    <scope>NUCLEOTIDE SEQUENCE [LARGE SCALE GENOMIC DNA]</scope>
</reference>
<protein>
    <recommendedName>
        <fullName evidence="8">Ferredoxin</fullName>
    </recommendedName>
</protein>
<gene>
    <name evidence="6" type="ORF">UU80_C0006G0056</name>
</gene>
<dbReference type="Pfam" id="PF13370">
    <property type="entry name" value="Fer4_13"/>
    <property type="match status" value="1"/>
</dbReference>
<evidence type="ECO:0000256" key="4">
    <source>
        <dbReference type="ARBA" id="ARBA00023004"/>
    </source>
</evidence>
<evidence type="ECO:0000256" key="5">
    <source>
        <dbReference type="ARBA" id="ARBA00023014"/>
    </source>
</evidence>
<keyword evidence="5" id="KW-0411">Iron-sulfur</keyword>
<keyword evidence="3" id="KW-0249">Electron transport</keyword>
<dbReference type="Gene3D" id="3.30.70.20">
    <property type="match status" value="1"/>
</dbReference>
<dbReference type="InterPro" id="IPR051269">
    <property type="entry name" value="Fe-S_cluster_ET"/>
</dbReference>
<evidence type="ECO:0000256" key="3">
    <source>
        <dbReference type="ARBA" id="ARBA00022982"/>
    </source>
</evidence>
<evidence type="ECO:0000256" key="1">
    <source>
        <dbReference type="ARBA" id="ARBA00022448"/>
    </source>
</evidence>
<evidence type="ECO:0000313" key="6">
    <source>
        <dbReference type="EMBL" id="KKS22530.1"/>
    </source>
</evidence>
<keyword evidence="2" id="KW-0479">Metal-binding</keyword>